<evidence type="ECO:0000313" key="2">
    <source>
        <dbReference type="EMBL" id="SPY43993.1"/>
    </source>
</evidence>
<protein>
    <submittedName>
        <fullName evidence="2">Uncharacterized protein</fullName>
    </submittedName>
</protein>
<feature type="transmembrane region" description="Helical" evidence="1">
    <location>
        <begin position="20"/>
        <end position="38"/>
    </location>
</feature>
<proteinExistence type="predicted"/>
<dbReference type="Proteomes" id="UP000251647">
    <property type="component" value="Unassembled WGS sequence"/>
</dbReference>
<keyword evidence="1" id="KW-1133">Transmembrane helix</keyword>
<dbReference type="AlphaFoldDB" id="A0A2T3QLC4"/>
<gene>
    <name evidence="2" type="ORF">NCTC11647_02926</name>
</gene>
<keyword evidence="1" id="KW-0812">Transmembrane</keyword>
<dbReference type="RefSeq" id="WP_036765791.1">
    <property type="nucleotide sequence ID" value="NZ_PYOG01000006.1"/>
</dbReference>
<organism evidence="2 3">
    <name type="scientific">Photobacterium damselae</name>
    <dbReference type="NCBI Taxonomy" id="38293"/>
    <lineage>
        <taxon>Bacteria</taxon>
        <taxon>Pseudomonadati</taxon>
        <taxon>Pseudomonadota</taxon>
        <taxon>Gammaproteobacteria</taxon>
        <taxon>Vibrionales</taxon>
        <taxon>Vibrionaceae</taxon>
        <taxon>Photobacterium</taxon>
    </lineage>
</organism>
<reference evidence="2 3" key="1">
    <citation type="submission" date="2018-06" db="EMBL/GenBank/DDBJ databases">
        <authorList>
            <consortium name="Pathogen Informatics"/>
            <person name="Doyle S."/>
        </authorList>
    </citation>
    <scope>NUCLEOTIDE SEQUENCE [LARGE SCALE GENOMIC DNA]</scope>
    <source>
        <strain evidence="2 3">NCTC11647</strain>
    </source>
</reference>
<evidence type="ECO:0000256" key="1">
    <source>
        <dbReference type="SAM" id="Phobius"/>
    </source>
</evidence>
<sequence length="128" mass="14416">MGELTHETPVSQNKPNLNPSLSVGGLSTVLIVIANQIVSAHYPSINKELIASVIPILVGVLFWLSQVFCAWFGYGTIAELKTERQLDKRIKFLEKRLKKARTSNRDPQWIAELEKQLLDTEMARVKVS</sequence>
<dbReference type="EMBL" id="UATL01000005">
    <property type="protein sequence ID" value="SPY43993.1"/>
    <property type="molecule type" value="Genomic_DNA"/>
</dbReference>
<feature type="transmembrane region" description="Helical" evidence="1">
    <location>
        <begin position="50"/>
        <end position="74"/>
    </location>
</feature>
<name>A0A2T3QLC4_PHODM</name>
<accession>A0A2T3QLC4</accession>
<evidence type="ECO:0000313" key="3">
    <source>
        <dbReference type="Proteomes" id="UP000251647"/>
    </source>
</evidence>
<keyword evidence="1" id="KW-0472">Membrane</keyword>
<dbReference type="OrthoDB" id="9973379at2"/>